<dbReference type="InterPro" id="IPR006102">
    <property type="entry name" value="Ig-like_GH2"/>
</dbReference>
<comment type="caution">
    <text evidence="17">The sequence shown here is derived from an EMBL/GenBank/DDBJ whole genome shotgun (WGS) entry which is preliminary data.</text>
</comment>
<dbReference type="PANTHER" id="PTHR43730">
    <property type="entry name" value="BETA-MANNOSIDASE"/>
    <property type="match status" value="1"/>
</dbReference>
<dbReference type="Pfam" id="PF17786">
    <property type="entry name" value="Mannosidase_ig"/>
    <property type="match status" value="1"/>
</dbReference>
<evidence type="ECO:0000259" key="14">
    <source>
        <dbReference type="Pfam" id="PF17753"/>
    </source>
</evidence>
<evidence type="ECO:0000259" key="13">
    <source>
        <dbReference type="Pfam" id="PF00703"/>
    </source>
</evidence>
<dbReference type="InParanoid" id="A0A146G5M8"/>
<evidence type="ECO:0000259" key="16">
    <source>
        <dbReference type="Pfam" id="PF22666"/>
    </source>
</evidence>
<comment type="catalytic activity">
    <reaction evidence="1">
        <text>Hydrolysis of terminal, non-reducing beta-D-mannose residues in beta-D-mannosides.</text>
        <dbReference type="EC" id="3.2.1.25"/>
    </reaction>
</comment>
<gene>
    <name evidence="17" type="ORF">TSACC_2682</name>
</gene>
<dbReference type="Proteomes" id="UP000076023">
    <property type="component" value="Unassembled WGS sequence"/>
</dbReference>
<evidence type="ECO:0000256" key="4">
    <source>
        <dbReference type="ARBA" id="ARBA00011738"/>
    </source>
</evidence>
<feature type="domain" description="Mannosidase Ig/CBM-like" evidence="15">
    <location>
        <begin position="646"/>
        <end position="730"/>
    </location>
</feature>
<dbReference type="InterPro" id="IPR013783">
    <property type="entry name" value="Ig-like_fold"/>
</dbReference>
<dbReference type="PANTHER" id="PTHR43730:SF1">
    <property type="entry name" value="BETA-MANNOSIDASE"/>
    <property type="match status" value="1"/>
</dbReference>
<dbReference type="Pfam" id="PF17753">
    <property type="entry name" value="Ig_mannosidase"/>
    <property type="match status" value="1"/>
</dbReference>
<protein>
    <recommendedName>
        <fullName evidence="11">Beta-mannosidase B</fullName>
        <ecNumber evidence="5">3.2.1.25</ecNumber>
    </recommendedName>
    <alternativeName>
        <fullName evidence="12">Mannanase B</fullName>
    </alternativeName>
</protein>
<keyword evidence="6" id="KW-0964">Secreted</keyword>
<evidence type="ECO:0000256" key="11">
    <source>
        <dbReference type="ARBA" id="ARBA00041069"/>
    </source>
</evidence>
<proteinExistence type="inferred from homology"/>
<organism evidence="17 18">
    <name type="scientific">Terrimicrobium sacchariphilum</name>
    <dbReference type="NCBI Taxonomy" id="690879"/>
    <lineage>
        <taxon>Bacteria</taxon>
        <taxon>Pseudomonadati</taxon>
        <taxon>Verrucomicrobiota</taxon>
        <taxon>Terrimicrobiia</taxon>
        <taxon>Terrimicrobiales</taxon>
        <taxon>Terrimicrobiaceae</taxon>
        <taxon>Terrimicrobium</taxon>
    </lineage>
</organism>
<dbReference type="Gene3D" id="2.60.120.260">
    <property type="entry name" value="Galactose-binding domain-like"/>
    <property type="match status" value="1"/>
</dbReference>
<comment type="subcellular location">
    <subcellularLocation>
        <location evidence="2">Secreted</location>
    </subcellularLocation>
</comment>
<evidence type="ECO:0000256" key="10">
    <source>
        <dbReference type="ARBA" id="ARBA00038429"/>
    </source>
</evidence>
<dbReference type="FunFam" id="3.20.20.80:FF:000050">
    <property type="entry name" value="Beta-mannosidase B"/>
    <property type="match status" value="1"/>
</dbReference>
<feature type="domain" description="Beta-mannosidase Ig-fold" evidence="14">
    <location>
        <begin position="734"/>
        <end position="814"/>
    </location>
</feature>
<dbReference type="SUPFAM" id="SSF51445">
    <property type="entry name" value="(Trans)glycosidases"/>
    <property type="match status" value="1"/>
</dbReference>
<dbReference type="GO" id="GO:0004567">
    <property type="term" value="F:beta-mannosidase activity"/>
    <property type="evidence" value="ECO:0007669"/>
    <property type="project" value="UniProtKB-EC"/>
</dbReference>
<keyword evidence="8" id="KW-0325">Glycoprotein</keyword>
<dbReference type="GO" id="GO:0005576">
    <property type="term" value="C:extracellular region"/>
    <property type="evidence" value="ECO:0007669"/>
    <property type="project" value="UniProtKB-SubCell"/>
</dbReference>
<evidence type="ECO:0000256" key="1">
    <source>
        <dbReference type="ARBA" id="ARBA00000829"/>
    </source>
</evidence>
<dbReference type="InterPro" id="IPR008979">
    <property type="entry name" value="Galactose-bd-like_sf"/>
</dbReference>
<evidence type="ECO:0000256" key="8">
    <source>
        <dbReference type="ARBA" id="ARBA00023180"/>
    </source>
</evidence>
<keyword evidence="9" id="KW-0326">Glycosidase</keyword>
<feature type="domain" description="Beta-mannosidase-like galactose-binding" evidence="16">
    <location>
        <begin position="10"/>
        <end position="178"/>
    </location>
</feature>
<evidence type="ECO:0000313" key="17">
    <source>
        <dbReference type="EMBL" id="GAT32284.1"/>
    </source>
</evidence>
<evidence type="ECO:0000256" key="9">
    <source>
        <dbReference type="ARBA" id="ARBA00023295"/>
    </source>
</evidence>
<comment type="subunit">
    <text evidence="4">Homodimer.</text>
</comment>
<sequence length="817" mass="92499">MKICSLEGAWTLSSSPSGVTCPAEVPGDTHSALIAAGKISDPYWAEEELAAQWVGREDWTYERTFSLTADYLAEKSVFLHAESLDTVAAIFVNGHKVSTTCNAFVRQRVEVKPFLRIGENHIRIVLASAEREAEERARALKYPVPYTQFPVQSPHRNLLRKPQCHAGWDWGPCLMVAAIGGPLYLGATSLGRIEYVWTEQTHRKGLVEVSIHCEVTSPEGGETMLEITLDGQRIARPVTLRPGLNILQEKVVIRRPRLWWPNGHGDQPLYDLQVSVAGDSTRKRIGLRTVEVVNSEDADGVSLTFVVNGRPIFCKGANWIPTDALPQRITREVMDDLLSSAAAVHMNMIRVWGGGQYESDCFYDLCDEKGLLVWQDFMFSCALYPGTPEFLAEVEPEIVHQVKRLRHHASLALWCGNNENVGALSWFEEPRKNRDRYLIDYDRLNEGVVGRIVRELDPRRVYWPSSPCGGPGDYSDCWHSDGRGDMHFWSVWHEGKPFEEYLNVRPRFCSEFGYQSFPSLDVVKTYAPRDQWNVTAPVMEHHQRNPGGNTRITENFARYFRIPQGFENFVYLSQVQQAIAIQIAVEHWRRLRPLCMGALYWQLNDLWPVCSWSSLEYGGKWKLLHHAARRFFDPVLVSIHPGKDGAVEIWGTNDLPDPASGRVEISIRDFSGAVRKKFSWREAIPAGAAALLRTITASQIPDRPEKLFLQVEGTVGGRVVRNTFFFATYKKCDLPQAEITRKIEAIPGGFAVTLSTNHPAFWVSLNADDIPGEFDDNAFTLLPGLPRVIQFTPKRNKPTLAAFRKALTIRHLRETYE</sequence>
<dbReference type="InterPro" id="IPR054593">
    <property type="entry name" value="Beta-mannosidase-like_N2"/>
</dbReference>
<dbReference type="InterPro" id="IPR041447">
    <property type="entry name" value="Mannosidase_ig"/>
</dbReference>
<dbReference type="SUPFAM" id="SSF49785">
    <property type="entry name" value="Galactose-binding domain-like"/>
    <property type="match status" value="1"/>
</dbReference>
<evidence type="ECO:0000259" key="15">
    <source>
        <dbReference type="Pfam" id="PF17786"/>
    </source>
</evidence>
<dbReference type="Gene3D" id="3.20.20.80">
    <property type="entry name" value="Glycosidases"/>
    <property type="match status" value="1"/>
</dbReference>
<evidence type="ECO:0000256" key="12">
    <source>
        <dbReference type="ARBA" id="ARBA00041614"/>
    </source>
</evidence>
<keyword evidence="18" id="KW-1185">Reference proteome</keyword>
<evidence type="ECO:0000256" key="7">
    <source>
        <dbReference type="ARBA" id="ARBA00022801"/>
    </source>
</evidence>
<dbReference type="InterPro" id="IPR041625">
    <property type="entry name" value="Beta-mannosidase_Ig"/>
</dbReference>
<dbReference type="Gene3D" id="2.60.40.10">
    <property type="entry name" value="Immunoglobulins"/>
    <property type="match status" value="2"/>
</dbReference>
<keyword evidence="7" id="KW-0378">Hydrolase</keyword>
<comment type="pathway">
    <text evidence="3">Glycan metabolism; N-glycan degradation.</text>
</comment>
<dbReference type="EMBL" id="BDCO01000002">
    <property type="protein sequence ID" value="GAT32284.1"/>
    <property type="molecule type" value="Genomic_DNA"/>
</dbReference>
<dbReference type="InterPro" id="IPR036156">
    <property type="entry name" value="Beta-gal/glucu_dom_sf"/>
</dbReference>
<evidence type="ECO:0000256" key="6">
    <source>
        <dbReference type="ARBA" id="ARBA00022525"/>
    </source>
</evidence>
<dbReference type="SUPFAM" id="SSF49303">
    <property type="entry name" value="beta-Galactosidase/glucuronidase domain"/>
    <property type="match status" value="2"/>
</dbReference>
<dbReference type="GO" id="GO:0005975">
    <property type="term" value="P:carbohydrate metabolic process"/>
    <property type="evidence" value="ECO:0007669"/>
    <property type="project" value="InterPro"/>
</dbReference>
<accession>A0A146G5M8</accession>
<dbReference type="OrthoDB" id="9801077at2"/>
<dbReference type="Pfam" id="PF00703">
    <property type="entry name" value="Glyco_hydro_2"/>
    <property type="match status" value="1"/>
</dbReference>
<evidence type="ECO:0000256" key="5">
    <source>
        <dbReference type="ARBA" id="ARBA00012754"/>
    </source>
</evidence>
<evidence type="ECO:0000256" key="3">
    <source>
        <dbReference type="ARBA" id="ARBA00004740"/>
    </source>
</evidence>
<reference evidence="18" key="1">
    <citation type="journal article" date="2017" name="Genome Announc.">
        <title>Draft Genome Sequence of Terrimicrobium sacchariphilum NM-5T, a Facultative Anaerobic Soil Bacterium of the Class Spartobacteria.</title>
        <authorList>
            <person name="Qiu Y.L."/>
            <person name="Tourlousse D.M."/>
            <person name="Matsuura N."/>
            <person name="Ohashi A."/>
            <person name="Sekiguchi Y."/>
        </authorList>
    </citation>
    <scope>NUCLEOTIDE SEQUENCE [LARGE SCALE GENOMIC DNA]</scope>
    <source>
        <strain evidence="18">NM-5</strain>
    </source>
</reference>
<dbReference type="InterPro" id="IPR050887">
    <property type="entry name" value="Beta-mannosidase_GH2"/>
</dbReference>
<dbReference type="EC" id="3.2.1.25" evidence="5"/>
<dbReference type="AlphaFoldDB" id="A0A146G5M8"/>
<evidence type="ECO:0000313" key="18">
    <source>
        <dbReference type="Proteomes" id="UP000076023"/>
    </source>
</evidence>
<dbReference type="Pfam" id="PF22666">
    <property type="entry name" value="Glyco_hydro_2_N2"/>
    <property type="match status" value="1"/>
</dbReference>
<dbReference type="InterPro" id="IPR017853">
    <property type="entry name" value="GH"/>
</dbReference>
<dbReference type="RefSeq" id="WP_075078125.1">
    <property type="nucleotide sequence ID" value="NZ_BDCO01000002.1"/>
</dbReference>
<feature type="domain" description="Glycoside hydrolase family 2 immunoglobulin-like beta-sandwich" evidence="13">
    <location>
        <begin position="196"/>
        <end position="288"/>
    </location>
</feature>
<name>A0A146G5M8_TERSA</name>
<dbReference type="STRING" id="690879.TSACC_2682"/>
<evidence type="ECO:0000256" key="2">
    <source>
        <dbReference type="ARBA" id="ARBA00004613"/>
    </source>
</evidence>
<comment type="similarity">
    <text evidence="10">Belongs to the glycosyl hydrolase 2 family. Beta-mannosidase B subfamily.</text>
</comment>
<dbReference type="GO" id="GO:0006516">
    <property type="term" value="P:glycoprotein catabolic process"/>
    <property type="evidence" value="ECO:0007669"/>
    <property type="project" value="TreeGrafter"/>
</dbReference>